<protein>
    <submittedName>
        <fullName evidence="1">Uncharacterized protein</fullName>
    </submittedName>
</protein>
<reference evidence="1" key="1">
    <citation type="journal article" date="2018" name="Nat. Plants">
        <title>Whole-genome landscape of Medicago truncatula symbiotic genes.</title>
        <authorList>
            <person name="Pecrix Y."/>
            <person name="Gamas P."/>
            <person name="Carrere S."/>
        </authorList>
    </citation>
    <scope>NUCLEOTIDE SEQUENCE</scope>
    <source>
        <tissue evidence="1">Leaves</tissue>
    </source>
</reference>
<organism evidence="1">
    <name type="scientific">Medicago truncatula</name>
    <name type="common">Barrel medic</name>
    <name type="synonym">Medicago tribuloides</name>
    <dbReference type="NCBI Taxonomy" id="3880"/>
    <lineage>
        <taxon>Eukaryota</taxon>
        <taxon>Viridiplantae</taxon>
        <taxon>Streptophyta</taxon>
        <taxon>Embryophyta</taxon>
        <taxon>Tracheophyta</taxon>
        <taxon>Spermatophyta</taxon>
        <taxon>Magnoliopsida</taxon>
        <taxon>eudicotyledons</taxon>
        <taxon>Gunneridae</taxon>
        <taxon>Pentapetalae</taxon>
        <taxon>rosids</taxon>
        <taxon>fabids</taxon>
        <taxon>Fabales</taxon>
        <taxon>Fabaceae</taxon>
        <taxon>Papilionoideae</taxon>
        <taxon>50 kb inversion clade</taxon>
        <taxon>NPAAA clade</taxon>
        <taxon>Hologalegina</taxon>
        <taxon>IRL clade</taxon>
        <taxon>Trifolieae</taxon>
        <taxon>Medicago</taxon>
    </lineage>
</organism>
<dbReference type="AlphaFoldDB" id="A0A396HC67"/>
<accession>A0A396HC67</accession>
<comment type="caution">
    <text evidence="1">The sequence shown here is derived from an EMBL/GenBank/DDBJ whole genome shotgun (WGS) entry which is preliminary data.</text>
</comment>
<evidence type="ECO:0000313" key="1">
    <source>
        <dbReference type="EMBL" id="RHN50879.1"/>
    </source>
</evidence>
<dbReference type="Proteomes" id="UP000265566">
    <property type="component" value="Chromosome 6"/>
</dbReference>
<dbReference type="EMBL" id="PSQE01000006">
    <property type="protein sequence ID" value="RHN50879.1"/>
    <property type="molecule type" value="Genomic_DNA"/>
</dbReference>
<proteinExistence type="predicted"/>
<dbReference type="Gramene" id="rna35226">
    <property type="protein sequence ID" value="RHN50879.1"/>
    <property type="gene ID" value="gene35226"/>
</dbReference>
<gene>
    <name evidence="1" type="ORF">MtrunA17_Chr6g0462361</name>
</gene>
<name>A0A396HC67_MEDTR</name>
<sequence length="60" mass="7164">MQRDNNVTRHMSLLCMHVSRYHIYKYLYLLPEAAEHAWQGYCLKKALHILYNIYGSCVGF</sequence>